<sequence length="233" mass="26397">MLKEIRCIKKKIILTIVIGIVPIINSAAVVEKITNISKPLICQITPEIIADSHYPNSIHTSNNLRREQGGGFIANGLPIIITGFVMDEDCLPLTNATITIWHTNTYGSYQLETIKDNENNNISKNKIDLNFMGNGQSYTDNTGMYHFLTILPGSYEKNPPYINISIQHNDFPDFDTIILFPMHHKNTEFIQKHNIPSELSNFIIANQIADSADNEKVFLFNVTLPGKNNYKRY</sequence>
<evidence type="ECO:0000313" key="7">
    <source>
        <dbReference type="Proteomes" id="UP001314181"/>
    </source>
</evidence>
<evidence type="ECO:0000259" key="5">
    <source>
        <dbReference type="Pfam" id="PF00775"/>
    </source>
</evidence>
<feature type="transmembrane region" description="Helical" evidence="4">
    <location>
        <begin position="12"/>
        <end position="30"/>
    </location>
</feature>
<keyword evidence="3" id="KW-0560">Oxidoreductase</keyword>
<name>A0ABM9N8K7_9RICK</name>
<protein>
    <submittedName>
        <fullName evidence="6">Dioxygenase</fullName>
    </submittedName>
</protein>
<keyword evidence="4" id="KW-1133">Transmembrane helix</keyword>
<keyword evidence="2 6" id="KW-0223">Dioxygenase</keyword>
<dbReference type="InterPro" id="IPR015889">
    <property type="entry name" value="Intradiol_dOase_core"/>
</dbReference>
<feature type="domain" description="Intradiol ring-cleavage dioxygenases" evidence="5">
    <location>
        <begin position="62"/>
        <end position="159"/>
    </location>
</feature>
<dbReference type="Pfam" id="PF00775">
    <property type="entry name" value="Dioxygenase_C"/>
    <property type="match status" value="1"/>
</dbReference>
<evidence type="ECO:0000256" key="4">
    <source>
        <dbReference type="SAM" id="Phobius"/>
    </source>
</evidence>
<evidence type="ECO:0000256" key="1">
    <source>
        <dbReference type="ARBA" id="ARBA00007825"/>
    </source>
</evidence>
<dbReference type="PANTHER" id="PTHR33711:SF10">
    <property type="entry name" value="INTRADIOL RING-CLEAVAGE DIOXYGENASES DOMAIN-CONTAINING PROTEIN"/>
    <property type="match status" value="1"/>
</dbReference>
<evidence type="ECO:0000256" key="2">
    <source>
        <dbReference type="ARBA" id="ARBA00022964"/>
    </source>
</evidence>
<accession>A0ABM9N8K7</accession>
<comment type="caution">
    <text evidence="6">The sequence shown here is derived from an EMBL/GenBank/DDBJ whole genome shotgun (WGS) entry which is preliminary data.</text>
</comment>
<comment type="similarity">
    <text evidence="1">Belongs to the intradiol ring-cleavage dioxygenase family.</text>
</comment>
<dbReference type="SUPFAM" id="SSF49482">
    <property type="entry name" value="Aromatic compound dioxygenase"/>
    <property type="match status" value="1"/>
</dbReference>
<evidence type="ECO:0000313" key="6">
    <source>
        <dbReference type="EMBL" id="CAK8163277.1"/>
    </source>
</evidence>
<evidence type="ECO:0000256" key="3">
    <source>
        <dbReference type="ARBA" id="ARBA00023002"/>
    </source>
</evidence>
<dbReference type="Proteomes" id="UP001314181">
    <property type="component" value="Unassembled WGS sequence"/>
</dbReference>
<dbReference type="PANTHER" id="PTHR33711">
    <property type="entry name" value="DIOXYGENASE, PUTATIVE (AFU_ORTHOLOGUE AFUA_2G02910)-RELATED"/>
    <property type="match status" value="1"/>
</dbReference>
<keyword evidence="7" id="KW-1185">Reference proteome</keyword>
<dbReference type="InterPro" id="IPR000627">
    <property type="entry name" value="Intradiol_dOase_C"/>
</dbReference>
<keyword evidence="4" id="KW-0472">Membrane</keyword>
<dbReference type="GO" id="GO:0051213">
    <property type="term" value="F:dioxygenase activity"/>
    <property type="evidence" value="ECO:0007669"/>
    <property type="project" value="UniProtKB-KW"/>
</dbReference>
<proteinExistence type="inferred from homology"/>
<dbReference type="EMBL" id="CAWVOK010000026">
    <property type="protein sequence ID" value="CAK8163277.1"/>
    <property type="molecule type" value="Genomic_DNA"/>
</dbReference>
<reference evidence="6 7" key="1">
    <citation type="submission" date="2024-01" db="EMBL/GenBank/DDBJ databases">
        <authorList>
            <person name="Kunselman E."/>
        </authorList>
    </citation>
    <scope>NUCLEOTIDE SEQUENCE [LARGE SCALE GENOMIC DNA]</scope>
    <source>
        <strain evidence="6">2 abalone samples</strain>
    </source>
</reference>
<gene>
    <name evidence="6" type="ORF">CAXC1_330037</name>
</gene>
<dbReference type="Gene3D" id="2.60.130.10">
    <property type="entry name" value="Aromatic compound dioxygenase"/>
    <property type="match status" value="1"/>
</dbReference>
<organism evidence="6 7">
    <name type="scientific">Candidatus Xenohaliotis californiensis</name>
    <dbReference type="NCBI Taxonomy" id="84677"/>
    <lineage>
        <taxon>Bacteria</taxon>
        <taxon>Pseudomonadati</taxon>
        <taxon>Pseudomonadota</taxon>
        <taxon>Alphaproteobacteria</taxon>
        <taxon>Rickettsiales</taxon>
        <taxon>Anaplasmataceae</taxon>
        <taxon>Candidatus Xenohaliotis</taxon>
    </lineage>
</organism>
<dbReference type="RefSeq" id="WP_338364338.1">
    <property type="nucleotide sequence ID" value="NZ_CAWVOK010000026.1"/>
</dbReference>
<dbReference type="InterPro" id="IPR050770">
    <property type="entry name" value="Intradiol_RC_Dioxygenase"/>
</dbReference>
<keyword evidence="4" id="KW-0812">Transmembrane</keyword>